<dbReference type="Proteomes" id="UP000182836">
    <property type="component" value="Unassembled WGS sequence"/>
</dbReference>
<feature type="region of interest" description="Disordered" evidence="2">
    <location>
        <begin position="250"/>
        <end position="270"/>
    </location>
</feature>
<dbReference type="AlphaFoldDB" id="A0A0D1XV31"/>
<dbReference type="GO" id="GO:0046872">
    <property type="term" value="F:metal ion binding"/>
    <property type="evidence" value="ECO:0007669"/>
    <property type="project" value="UniProtKB-KW"/>
</dbReference>
<dbReference type="InterPro" id="IPR036663">
    <property type="entry name" value="Fumarylacetoacetase_C_sf"/>
</dbReference>
<dbReference type="Gene3D" id="3.90.850.10">
    <property type="entry name" value="Fumarylacetoacetase-like, C-terminal domain"/>
    <property type="match status" value="1"/>
</dbReference>
<dbReference type="OrthoDB" id="9805307at2"/>
<proteinExistence type="predicted"/>
<keyword evidence="6" id="KW-1185">Reference proteome</keyword>
<dbReference type="Pfam" id="PF01557">
    <property type="entry name" value="FAA_hydrolase"/>
    <property type="match status" value="1"/>
</dbReference>
<dbReference type="EMBL" id="FNED01000013">
    <property type="protein sequence ID" value="SDJ19027.1"/>
    <property type="molecule type" value="Genomic_DNA"/>
</dbReference>
<accession>A0A0D1XV31</accession>
<evidence type="ECO:0000313" key="7">
    <source>
        <dbReference type="Proteomes" id="UP000182836"/>
    </source>
</evidence>
<dbReference type="EMBL" id="LGUG01000004">
    <property type="protein sequence ID" value="KON95988.1"/>
    <property type="molecule type" value="Genomic_DNA"/>
</dbReference>
<reference evidence="5 7" key="2">
    <citation type="submission" date="2016-10" db="EMBL/GenBank/DDBJ databases">
        <authorList>
            <person name="de Groot N.N."/>
        </authorList>
    </citation>
    <scope>NUCLEOTIDE SEQUENCE [LARGE SCALE GENOMIC DNA]</scope>
    <source>
        <strain evidence="5 7">DSM 2895</strain>
    </source>
</reference>
<dbReference type="SUPFAM" id="SSF56529">
    <property type="entry name" value="FAH"/>
    <property type="match status" value="1"/>
</dbReference>
<keyword evidence="5" id="KW-0413">Isomerase</keyword>
<evidence type="ECO:0000259" key="3">
    <source>
        <dbReference type="Pfam" id="PF01557"/>
    </source>
</evidence>
<name>A0A0D1XV31_ANEMI</name>
<dbReference type="GO" id="GO:0016853">
    <property type="term" value="F:isomerase activity"/>
    <property type="evidence" value="ECO:0007669"/>
    <property type="project" value="UniProtKB-KW"/>
</dbReference>
<dbReference type="PANTHER" id="PTHR11820:SF114">
    <property type="entry name" value="4-HYDROXYPHENYLACETATE CATABOLISM PROTEIN"/>
    <property type="match status" value="1"/>
</dbReference>
<dbReference type="STRING" id="47500.AF333_11310"/>
<dbReference type="GeneID" id="42305770"/>
<protein>
    <submittedName>
        <fullName evidence="5">5-oxopent-3-ene-1,2,5-tricarboxylate decarboxylase / 2-hydroxyhepta-2,4-diene-1,7-dioate isomerase</fullName>
    </submittedName>
</protein>
<dbReference type="Proteomes" id="UP000037269">
    <property type="component" value="Unassembled WGS sequence"/>
</dbReference>
<evidence type="ECO:0000256" key="1">
    <source>
        <dbReference type="ARBA" id="ARBA00022723"/>
    </source>
</evidence>
<feature type="domain" description="Fumarylacetoacetase-like C-terminal" evidence="3">
    <location>
        <begin position="45"/>
        <end position="243"/>
    </location>
</feature>
<dbReference type="PATRIC" id="fig|47500.12.peg.538"/>
<dbReference type="InterPro" id="IPR011234">
    <property type="entry name" value="Fumarylacetoacetase-like_C"/>
</dbReference>
<keyword evidence="1" id="KW-0479">Metal-binding</keyword>
<organism evidence="4 6">
    <name type="scientific">Aneurinibacillus migulanus</name>
    <name type="common">Bacillus migulanus</name>
    <dbReference type="NCBI Taxonomy" id="47500"/>
    <lineage>
        <taxon>Bacteria</taxon>
        <taxon>Bacillati</taxon>
        <taxon>Bacillota</taxon>
        <taxon>Bacilli</taxon>
        <taxon>Bacillales</taxon>
        <taxon>Paenibacillaceae</taxon>
        <taxon>Aneurinibacillus group</taxon>
        <taxon>Aneurinibacillus</taxon>
    </lineage>
</organism>
<gene>
    <name evidence="4" type="ORF">AF333_11310</name>
    <name evidence="5" type="ORF">SAMN04487909_11388</name>
</gene>
<reference evidence="4 6" key="1">
    <citation type="submission" date="2015-07" db="EMBL/GenBank/DDBJ databases">
        <title>Fjat-14205 dsm 2895.</title>
        <authorList>
            <person name="Liu B."/>
            <person name="Wang J."/>
            <person name="Zhu Y."/>
            <person name="Liu G."/>
            <person name="Chen Q."/>
            <person name="Chen Z."/>
            <person name="Lan J."/>
            <person name="Che J."/>
            <person name="Ge C."/>
            <person name="Shi H."/>
            <person name="Pan Z."/>
            <person name="Liu X."/>
        </authorList>
    </citation>
    <scope>NUCLEOTIDE SEQUENCE [LARGE SCALE GENOMIC DNA]</scope>
    <source>
        <strain evidence="4 6">DSM 2895</strain>
    </source>
</reference>
<evidence type="ECO:0000313" key="6">
    <source>
        <dbReference type="Proteomes" id="UP000037269"/>
    </source>
</evidence>
<evidence type="ECO:0000313" key="4">
    <source>
        <dbReference type="EMBL" id="KON95988.1"/>
    </source>
</evidence>
<evidence type="ECO:0000313" key="5">
    <source>
        <dbReference type="EMBL" id="SDJ19027.1"/>
    </source>
</evidence>
<dbReference type="RefSeq" id="WP_043064476.1">
    <property type="nucleotide sequence ID" value="NZ_BJOA01000144.1"/>
</dbReference>
<dbReference type="PANTHER" id="PTHR11820">
    <property type="entry name" value="ACYLPYRUVASE"/>
    <property type="match status" value="1"/>
</dbReference>
<evidence type="ECO:0000256" key="2">
    <source>
        <dbReference type="SAM" id="MobiDB-lite"/>
    </source>
</evidence>
<sequence length="270" mass="29870">MEFVRVKRGDQIIEGYKNGNTLVLQNGEKISEEEAEFVAPVKPTKIIAMHLNFPSRTEAFGAKTPRWPSYFMKPLTALSGHRASIARPRGTQYLNYEGEIALVIGKKAKNVSRSEAWNYIAGYSPAIDFGLHDFRTSDAGSMLRVKGQDGFCPIGPSLIHASEVDPHNLTLRTYVNGKVVQEDNTSTLAFPFDLLIADLSRLITLEPGDVILTGTPKNSRPVQPGDVVEVEIEGYPRLQTRIVESEVDFGNFGAQPEDSDDARDTAFEIK</sequence>